<proteinExistence type="predicted"/>
<evidence type="ECO:0000256" key="1">
    <source>
        <dbReference type="SAM" id="MobiDB-lite"/>
    </source>
</evidence>
<keyword evidence="3" id="KW-1185">Reference proteome</keyword>
<name>A0A5M3YTT3_ASPTE</name>
<evidence type="ECO:0000313" key="3">
    <source>
        <dbReference type="Proteomes" id="UP000452235"/>
    </source>
</evidence>
<dbReference type="VEuPathDB" id="FungiDB:ATEG_02120"/>
<accession>A0A5M3YTT3</accession>
<dbReference type="OrthoDB" id="5401902at2759"/>
<feature type="region of interest" description="Disordered" evidence="1">
    <location>
        <begin position="96"/>
        <end position="178"/>
    </location>
</feature>
<evidence type="ECO:0000313" key="2">
    <source>
        <dbReference type="EMBL" id="GFF13110.1"/>
    </source>
</evidence>
<feature type="compositionally biased region" description="Basic and acidic residues" evidence="1">
    <location>
        <begin position="139"/>
        <end position="155"/>
    </location>
</feature>
<reference evidence="2 3" key="1">
    <citation type="submission" date="2020-01" db="EMBL/GenBank/DDBJ databases">
        <title>Aspergillus terreus IFO 6365 whole genome shotgun sequence.</title>
        <authorList>
            <person name="Kanamasa S."/>
            <person name="Takahashi H."/>
        </authorList>
    </citation>
    <scope>NUCLEOTIDE SEQUENCE [LARGE SCALE GENOMIC DNA]</scope>
    <source>
        <strain evidence="2 3">IFO 6365</strain>
    </source>
</reference>
<protein>
    <submittedName>
        <fullName evidence="2">Uncharacterized protein</fullName>
    </submittedName>
</protein>
<organism evidence="2 3">
    <name type="scientific">Aspergillus terreus</name>
    <dbReference type="NCBI Taxonomy" id="33178"/>
    <lineage>
        <taxon>Eukaryota</taxon>
        <taxon>Fungi</taxon>
        <taxon>Dikarya</taxon>
        <taxon>Ascomycota</taxon>
        <taxon>Pezizomycotina</taxon>
        <taxon>Eurotiomycetes</taxon>
        <taxon>Eurotiomycetidae</taxon>
        <taxon>Eurotiales</taxon>
        <taxon>Aspergillaceae</taxon>
        <taxon>Aspergillus</taxon>
        <taxon>Aspergillus subgen. Circumdati</taxon>
    </lineage>
</organism>
<sequence length="308" mass="34474">MPKYDISTLLALRHQAHFDVGRLSVQALNSNLLRQHRPPMYTLVEEPINRRKPSGFSRQSEDILGGGLQPLRPPNDPPHSNLAQTNSGFARFLKEHTSPKHQRVTAGGRIVPMEPQTPAPKFRLTLRKRTDGDCDDGDDLRIAYRDDDRGSKLESEDTQTVEDGPGPAGPTPSRSTRLLPNLAKSSFMQRSGTYINAFACGSFFPQHQPASIQRRRIATTRLLNIRISILPVKRLFNSRPLFPVFPKARLPIAYLRVQHRAVVSSHLVSIRVLVSDLSGNGKPAVHCQHSISPTFTQLLTERILTRVV</sequence>
<dbReference type="AlphaFoldDB" id="A0A5M3YTT3"/>
<dbReference type="Proteomes" id="UP000452235">
    <property type="component" value="Unassembled WGS sequence"/>
</dbReference>
<dbReference type="EMBL" id="BLJY01000002">
    <property type="protein sequence ID" value="GFF13110.1"/>
    <property type="molecule type" value="Genomic_DNA"/>
</dbReference>
<gene>
    <name evidence="2" type="ORF">ATEIFO6365_0002022000</name>
</gene>
<comment type="caution">
    <text evidence="2">The sequence shown here is derived from an EMBL/GenBank/DDBJ whole genome shotgun (WGS) entry which is preliminary data.</text>
</comment>